<reference evidence="1 2" key="1">
    <citation type="submission" date="2024-02" db="EMBL/GenBank/DDBJ databases">
        <title>Rubritalea halochordaticola NBRC 107102.</title>
        <authorList>
            <person name="Ichikawa N."/>
            <person name="Katano-Makiyama Y."/>
            <person name="Hidaka K."/>
        </authorList>
    </citation>
    <scope>NUCLEOTIDE SEQUENCE [LARGE SCALE GENOMIC DNA]</scope>
    <source>
        <strain evidence="1 2">NBRC 107102</strain>
    </source>
</reference>
<sequence>MWISYLGAAVEAVLDVVVFWSDSEADKRRLGDVRRARDRVLQGADDVLVDSNRNYLLLCTDQGLYLVSRDERWKKRLSHEEERMYEKRGKKAFRAIRKRG</sequence>
<name>A0ABP9V003_9BACT</name>
<gene>
    <name evidence="1" type="ORF">Rhal01_02200</name>
</gene>
<proteinExistence type="predicted"/>
<accession>A0ABP9V003</accession>
<dbReference type="Proteomes" id="UP001424741">
    <property type="component" value="Unassembled WGS sequence"/>
</dbReference>
<comment type="caution">
    <text evidence="1">The sequence shown here is derived from an EMBL/GenBank/DDBJ whole genome shotgun (WGS) entry which is preliminary data.</text>
</comment>
<evidence type="ECO:0000313" key="2">
    <source>
        <dbReference type="Proteomes" id="UP001424741"/>
    </source>
</evidence>
<organism evidence="1 2">
    <name type="scientific">Rubritalea halochordaticola</name>
    <dbReference type="NCBI Taxonomy" id="714537"/>
    <lineage>
        <taxon>Bacteria</taxon>
        <taxon>Pseudomonadati</taxon>
        <taxon>Verrucomicrobiota</taxon>
        <taxon>Verrucomicrobiia</taxon>
        <taxon>Verrucomicrobiales</taxon>
        <taxon>Rubritaleaceae</taxon>
        <taxon>Rubritalea</taxon>
    </lineage>
</organism>
<dbReference type="RefSeq" id="WP_346188749.1">
    <property type="nucleotide sequence ID" value="NZ_BAABRL010000006.1"/>
</dbReference>
<evidence type="ECO:0000313" key="1">
    <source>
        <dbReference type="EMBL" id="GAA5496019.1"/>
    </source>
</evidence>
<keyword evidence="2" id="KW-1185">Reference proteome</keyword>
<protein>
    <submittedName>
        <fullName evidence="1">Uncharacterized protein</fullName>
    </submittedName>
</protein>
<dbReference type="EMBL" id="BAABRL010000006">
    <property type="protein sequence ID" value="GAA5496019.1"/>
    <property type="molecule type" value="Genomic_DNA"/>
</dbReference>